<dbReference type="GO" id="GO:0006777">
    <property type="term" value="P:Mo-molybdopterin cofactor biosynthetic process"/>
    <property type="evidence" value="ECO:0007669"/>
    <property type="project" value="UniProtKB-UniRule"/>
</dbReference>
<dbReference type="Gene3D" id="3.40.140.10">
    <property type="entry name" value="Cytidine Deaminase, domain 2"/>
    <property type="match status" value="1"/>
</dbReference>
<evidence type="ECO:0000313" key="4">
    <source>
        <dbReference type="EMBL" id="KAB8132665.1"/>
    </source>
</evidence>
<dbReference type="AlphaFoldDB" id="A0A7C8KUI2"/>
<dbReference type="PANTHER" id="PTHR30592:SF1">
    <property type="entry name" value="SULFUR CARRIER PROTEIN FDHD"/>
    <property type="match status" value="1"/>
</dbReference>
<protein>
    <recommendedName>
        <fullName evidence="3">Sulfur carrier protein FdhD</fullName>
    </recommendedName>
</protein>
<evidence type="ECO:0000256" key="3">
    <source>
        <dbReference type="HAMAP-Rule" id="MF_00187"/>
    </source>
</evidence>
<comment type="caution">
    <text evidence="4">The sequence shown here is derived from an EMBL/GenBank/DDBJ whole genome shotgun (WGS) entry which is preliminary data.</text>
</comment>
<feature type="active site" description="Cysteine persulfide intermediate" evidence="3">
    <location>
        <position position="105"/>
    </location>
</feature>
<comment type="similarity">
    <text evidence="3">Belongs to the FdhD family.</text>
</comment>
<dbReference type="GO" id="GO:0005737">
    <property type="term" value="C:cytoplasm"/>
    <property type="evidence" value="ECO:0007669"/>
    <property type="project" value="UniProtKB-SubCell"/>
</dbReference>
<keyword evidence="2 3" id="KW-0501">Molybdenum cofactor biosynthesis</keyword>
<evidence type="ECO:0000313" key="5">
    <source>
        <dbReference type="Proteomes" id="UP000480246"/>
    </source>
</evidence>
<dbReference type="GO" id="GO:0016783">
    <property type="term" value="F:sulfurtransferase activity"/>
    <property type="evidence" value="ECO:0007669"/>
    <property type="project" value="InterPro"/>
</dbReference>
<feature type="binding site" evidence="3">
    <location>
        <begin position="243"/>
        <end position="248"/>
    </location>
    <ligand>
        <name>Mo-bis(molybdopterin guanine dinucleotide)</name>
        <dbReference type="ChEBI" id="CHEBI:60539"/>
    </ligand>
</feature>
<dbReference type="EMBL" id="WEID01000061">
    <property type="protein sequence ID" value="KAB8132665.1"/>
    <property type="molecule type" value="Genomic_DNA"/>
</dbReference>
<dbReference type="SUPFAM" id="SSF53927">
    <property type="entry name" value="Cytidine deaminase-like"/>
    <property type="match status" value="1"/>
</dbReference>
<dbReference type="GO" id="GO:0097163">
    <property type="term" value="F:sulfur carrier activity"/>
    <property type="evidence" value="ECO:0007669"/>
    <property type="project" value="UniProtKB-UniRule"/>
</dbReference>
<dbReference type="InterPro" id="IPR016193">
    <property type="entry name" value="Cytidine_deaminase-like"/>
</dbReference>
<proteinExistence type="inferred from homology"/>
<dbReference type="InterPro" id="IPR003786">
    <property type="entry name" value="FdhD"/>
</dbReference>
<dbReference type="HAMAP" id="MF_00187">
    <property type="entry name" value="FdhD"/>
    <property type="match status" value="1"/>
</dbReference>
<name>A0A7C8KUI2_9BACI</name>
<accession>A0A7C8KUI2</accession>
<keyword evidence="5" id="KW-1185">Reference proteome</keyword>
<evidence type="ECO:0000256" key="2">
    <source>
        <dbReference type="ARBA" id="ARBA00023150"/>
    </source>
</evidence>
<organism evidence="4 5">
    <name type="scientific">Gracilibacillus oryzae</name>
    <dbReference type="NCBI Taxonomy" id="1672701"/>
    <lineage>
        <taxon>Bacteria</taxon>
        <taxon>Bacillati</taxon>
        <taxon>Bacillota</taxon>
        <taxon>Bacilli</taxon>
        <taxon>Bacillales</taxon>
        <taxon>Bacillaceae</taxon>
        <taxon>Gracilibacillus</taxon>
    </lineage>
</organism>
<keyword evidence="1 3" id="KW-0963">Cytoplasm</keyword>
<comment type="subcellular location">
    <subcellularLocation>
        <location evidence="3">Cytoplasm</location>
    </subcellularLocation>
</comment>
<comment type="function">
    <text evidence="3">Required for formate dehydrogenase (FDH) activity. Acts as a sulfur carrier protein that transfers sulfur from IscS to the molybdenum cofactor prior to its insertion into FDH.</text>
</comment>
<evidence type="ECO:0000256" key="1">
    <source>
        <dbReference type="ARBA" id="ARBA00022490"/>
    </source>
</evidence>
<keyword evidence="4" id="KW-0808">Transferase</keyword>
<gene>
    <name evidence="3 4" type="primary">fdhD</name>
    <name evidence="4" type="ORF">F9U64_12455</name>
</gene>
<dbReference type="Pfam" id="PF02634">
    <property type="entry name" value="FdhD-NarQ"/>
    <property type="match status" value="1"/>
</dbReference>
<dbReference type="Proteomes" id="UP000480246">
    <property type="component" value="Unassembled WGS sequence"/>
</dbReference>
<dbReference type="RefSeq" id="WP_153403874.1">
    <property type="nucleotide sequence ID" value="NZ_ML762432.1"/>
</dbReference>
<dbReference type="PIRSF" id="PIRSF015626">
    <property type="entry name" value="FdhD"/>
    <property type="match status" value="1"/>
</dbReference>
<dbReference type="OrthoDB" id="9782042at2"/>
<reference evidence="4 5" key="1">
    <citation type="submission" date="2019-10" db="EMBL/GenBank/DDBJ databases">
        <title>Gracilibacillus sp. nov. isolated from rice seeds.</title>
        <authorList>
            <person name="He S."/>
        </authorList>
    </citation>
    <scope>NUCLEOTIDE SEQUENCE [LARGE SCALE GENOMIC DNA]</scope>
    <source>
        <strain evidence="4 5">TD8</strain>
    </source>
</reference>
<sequence>MVNVEKISVVKFDGTHLDETEDNAAVEFPLTIQLDGEEFATMVCSPDYLKELVLGFLASEGIIRSISQIESLNIDQDQGFAYVELKNKKIRNKHTVSKRFIGSCCGKSRQFYFQNDVLTAKTIGHHLQLSVQQCLNLMDELQNQSSLFRLTGGFHNAALGTTDKLLLSRTDIGRHNALDKIYGHCLEKRITLSDKVIVFSGRISSEIVLKVAKIGAGLLLSKSAPTSLALKLADDLGITTVGFIRNERLNIYTHPERIIKD</sequence>
<dbReference type="Gene3D" id="3.10.20.10">
    <property type="match status" value="1"/>
</dbReference>
<dbReference type="NCBIfam" id="TIGR00129">
    <property type="entry name" value="fdhD_narQ"/>
    <property type="match status" value="1"/>
</dbReference>
<dbReference type="PANTHER" id="PTHR30592">
    <property type="entry name" value="FORMATE DEHYDROGENASE"/>
    <property type="match status" value="1"/>
</dbReference>